<dbReference type="Proteomes" id="UP000198796">
    <property type="component" value="Unassembled WGS sequence"/>
</dbReference>
<dbReference type="InterPro" id="IPR036390">
    <property type="entry name" value="WH_DNA-bd_sf"/>
</dbReference>
<evidence type="ECO:0000256" key="3">
    <source>
        <dbReference type="ARBA" id="ARBA00023163"/>
    </source>
</evidence>
<dbReference type="OrthoDB" id="8638122at2"/>
<gene>
    <name evidence="6" type="ORF">SAMN05421688_2915</name>
</gene>
<dbReference type="Pfam" id="PF00392">
    <property type="entry name" value="GntR"/>
    <property type="match status" value="1"/>
</dbReference>
<accession>A0A1I0YDL6</accession>
<feature type="domain" description="HTH gntR-type" evidence="5">
    <location>
        <begin position="18"/>
        <end position="85"/>
    </location>
</feature>
<dbReference type="STRING" id="871651.SAMN05421688_2915"/>
<evidence type="ECO:0000256" key="4">
    <source>
        <dbReference type="SAM" id="MobiDB-lite"/>
    </source>
</evidence>
<dbReference type="RefSeq" id="WP_139226809.1">
    <property type="nucleotide sequence ID" value="NZ_FOJU01000005.1"/>
</dbReference>
<keyword evidence="7" id="KW-1185">Reference proteome</keyword>
<proteinExistence type="predicted"/>
<evidence type="ECO:0000259" key="5">
    <source>
        <dbReference type="PROSITE" id="PS50949"/>
    </source>
</evidence>
<dbReference type="PANTHER" id="PTHR43537">
    <property type="entry name" value="TRANSCRIPTIONAL REGULATOR, GNTR FAMILY"/>
    <property type="match status" value="1"/>
</dbReference>
<keyword evidence="1" id="KW-0805">Transcription regulation</keyword>
<evidence type="ECO:0000313" key="7">
    <source>
        <dbReference type="Proteomes" id="UP000198796"/>
    </source>
</evidence>
<evidence type="ECO:0000256" key="1">
    <source>
        <dbReference type="ARBA" id="ARBA00023015"/>
    </source>
</evidence>
<dbReference type="SMART" id="SM00345">
    <property type="entry name" value="HTH_GNTR"/>
    <property type="match status" value="1"/>
</dbReference>
<keyword evidence="3" id="KW-0804">Transcription</keyword>
<keyword evidence="2 6" id="KW-0238">DNA-binding</keyword>
<dbReference type="InterPro" id="IPR000524">
    <property type="entry name" value="Tscrpt_reg_HTH_GntR"/>
</dbReference>
<dbReference type="GO" id="GO:0003700">
    <property type="term" value="F:DNA-binding transcription factor activity"/>
    <property type="evidence" value="ECO:0007669"/>
    <property type="project" value="InterPro"/>
</dbReference>
<dbReference type="AlphaFoldDB" id="A0A1I0YDL6"/>
<feature type="compositionally biased region" description="Basic and acidic residues" evidence="4">
    <location>
        <begin position="259"/>
        <end position="273"/>
    </location>
</feature>
<name>A0A1I0YDL6_9RHOB</name>
<dbReference type="EMBL" id="FOJU01000005">
    <property type="protein sequence ID" value="SFB10876.1"/>
    <property type="molecule type" value="Genomic_DNA"/>
</dbReference>
<dbReference type="Gene3D" id="1.10.10.10">
    <property type="entry name" value="Winged helix-like DNA-binding domain superfamily/Winged helix DNA-binding domain"/>
    <property type="match status" value="1"/>
</dbReference>
<reference evidence="6 7" key="1">
    <citation type="submission" date="2016-10" db="EMBL/GenBank/DDBJ databases">
        <authorList>
            <person name="de Groot N.N."/>
        </authorList>
    </citation>
    <scope>NUCLEOTIDE SEQUENCE [LARGE SCALE GENOMIC DNA]</scope>
    <source>
        <strain evidence="6 7">DSM 29316</strain>
    </source>
</reference>
<sequence>MFDPSSPFIAKPDPLQSAQKTSFAEDRLRVAVQSCELAPGSVSTEAQISERFGLGRAAVRVALARLSALGLVHPIPRAGWKVLPVTGALIGEVIVARQRVEPCLADARPDAATMARMSELAEMIDVLEGQSDHAALATRRGYERELLELLMDTLSNRLMARFLCGLWDHSERILQFLETPGSGIFAACQARALTEAAAAGDGARIVALRMADIAAFEKFAVAGLMRDRTELGVANDAANASLNNGHSRPDAGATSGTQSKRDPGIKSDKGVTS</sequence>
<feature type="region of interest" description="Disordered" evidence="4">
    <location>
        <begin position="239"/>
        <end position="273"/>
    </location>
</feature>
<evidence type="ECO:0000256" key="2">
    <source>
        <dbReference type="ARBA" id="ARBA00023125"/>
    </source>
</evidence>
<dbReference type="PROSITE" id="PS50949">
    <property type="entry name" value="HTH_GNTR"/>
    <property type="match status" value="1"/>
</dbReference>
<dbReference type="SUPFAM" id="SSF46785">
    <property type="entry name" value="Winged helix' DNA-binding domain"/>
    <property type="match status" value="1"/>
</dbReference>
<dbReference type="GO" id="GO:0003677">
    <property type="term" value="F:DNA binding"/>
    <property type="evidence" value="ECO:0007669"/>
    <property type="project" value="UniProtKB-KW"/>
</dbReference>
<dbReference type="InterPro" id="IPR036388">
    <property type="entry name" value="WH-like_DNA-bd_sf"/>
</dbReference>
<organism evidence="6 7">
    <name type="scientific">Poseidonocella pacifica</name>
    <dbReference type="NCBI Taxonomy" id="871651"/>
    <lineage>
        <taxon>Bacteria</taxon>
        <taxon>Pseudomonadati</taxon>
        <taxon>Pseudomonadota</taxon>
        <taxon>Alphaproteobacteria</taxon>
        <taxon>Rhodobacterales</taxon>
        <taxon>Roseobacteraceae</taxon>
        <taxon>Poseidonocella</taxon>
    </lineage>
</organism>
<dbReference type="PANTHER" id="PTHR43537:SF45">
    <property type="entry name" value="GNTR FAMILY REGULATORY PROTEIN"/>
    <property type="match status" value="1"/>
</dbReference>
<evidence type="ECO:0000313" key="6">
    <source>
        <dbReference type="EMBL" id="SFB10876.1"/>
    </source>
</evidence>
<protein>
    <submittedName>
        <fullName evidence="6">DNA-binding transcriptional regulator, GntR family</fullName>
    </submittedName>
</protein>